<evidence type="ECO:0000313" key="7">
    <source>
        <dbReference type="EMBL" id="MDH6055417.1"/>
    </source>
</evidence>
<dbReference type="PROSITE" id="PS00092">
    <property type="entry name" value="N6_MTASE"/>
    <property type="match status" value="1"/>
</dbReference>
<dbReference type="Pfam" id="PF02086">
    <property type="entry name" value="MethyltransfD12"/>
    <property type="match status" value="1"/>
</dbReference>
<gene>
    <name evidence="7" type="ORF">NWP19_01060</name>
</gene>
<evidence type="ECO:0000313" key="8">
    <source>
        <dbReference type="Proteomes" id="UP001159371"/>
    </source>
</evidence>
<keyword evidence="4" id="KW-0808">Transferase</keyword>
<dbReference type="RefSeq" id="WP_280656249.1">
    <property type="nucleotide sequence ID" value="NZ_JANQDO010000008.1"/>
</dbReference>
<comment type="caution">
    <text evidence="7">The sequence shown here is derived from an EMBL/GenBank/DDBJ whole genome shotgun (WGS) entry which is preliminary data.</text>
</comment>
<keyword evidence="5" id="KW-0949">S-adenosyl-L-methionine</keyword>
<dbReference type="PIRSF" id="PIRSF000398">
    <property type="entry name" value="M_m6A_EcoRV"/>
    <property type="match status" value="1"/>
</dbReference>
<organism evidence="7 8">
    <name type="scientific">Umezakia ovalisporum FSS-43</name>
    <dbReference type="NCBI Taxonomy" id="2740520"/>
    <lineage>
        <taxon>Bacteria</taxon>
        <taxon>Bacillati</taxon>
        <taxon>Cyanobacteriota</taxon>
        <taxon>Cyanophyceae</taxon>
        <taxon>Nostocales</taxon>
        <taxon>Nodulariaceae</taxon>
        <taxon>Umezakia</taxon>
    </lineage>
</organism>
<dbReference type="SUPFAM" id="SSF53335">
    <property type="entry name" value="S-adenosyl-L-methionine-dependent methyltransferases"/>
    <property type="match status" value="1"/>
</dbReference>
<dbReference type="Proteomes" id="UP001159371">
    <property type="component" value="Unassembled WGS sequence"/>
</dbReference>
<name>A0ABT6JZH3_9CYAN</name>
<reference evidence="7 8" key="1">
    <citation type="journal article" date="2023" name="J. Phycol.">
        <title>Chrysosporum ovalisporum is synonymous with the true-branching cyanobacterium Umezakia natans (Nostocales/Aphanizomenonaceae).</title>
        <authorList>
            <person name="McGregor G.B."/>
            <person name="Sendall B.C."/>
            <person name="Niiyama Y."/>
            <person name="Tuji A."/>
            <person name="Willis A."/>
        </authorList>
    </citation>
    <scope>NUCLEOTIDE SEQUENCE [LARGE SCALE GENOMIC DNA]</scope>
    <source>
        <strain evidence="7 8">FSS-43</strain>
    </source>
</reference>
<dbReference type="PANTHER" id="PTHR30481:SF2">
    <property type="entry name" value="SITE-SPECIFIC DNA-METHYLTRANSFERASE (ADENINE-SPECIFIC)"/>
    <property type="match status" value="1"/>
</dbReference>
<evidence type="ECO:0000256" key="4">
    <source>
        <dbReference type="ARBA" id="ARBA00022679"/>
    </source>
</evidence>
<accession>A0ABT6JZH3</accession>
<comment type="catalytic activity">
    <reaction evidence="6">
        <text>a 2'-deoxyadenosine in DNA + S-adenosyl-L-methionine = an N(6)-methyl-2'-deoxyadenosine in DNA + S-adenosyl-L-homocysteine + H(+)</text>
        <dbReference type="Rhea" id="RHEA:15197"/>
        <dbReference type="Rhea" id="RHEA-COMP:12418"/>
        <dbReference type="Rhea" id="RHEA-COMP:12419"/>
        <dbReference type="ChEBI" id="CHEBI:15378"/>
        <dbReference type="ChEBI" id="CHEBI:57856"/>
        <dbReference type="ChEBI" id="CHEBI:59789"/>
        <dbReference type="ChEBI" id="CHEBI:90615"/>
        <dbReference type="ChEBI" id="CHEBI:90616"/>
        <dbReference type="EC" id="2.1.1.72"/>
    </reaction>
</comment>
<evidence type="ECO:0000256" key="5">
    <source>
        <dbReference type="ARBA" id="ARBA00022691"/>
    </source>
</evidence>
<protein>
    <recommendedName>
        <fullName evidence="2">site-specific DNA-methyltransferase (adenine-specific)</fullName>
        <ecNumber evidence="2">2.1.1.72</ecNumber>
    </recommendedName>
</protein>
<dbReference type="PRINTS" id="PR00505">
    <property type="entry name" value="D12N6MTFRASE"/>
</dbReference>
<dbReference type="GO" id="GO:0032259">
    <property type="term" value="P:methylation"/>
    <property type="evidence" value="ECO:0007669"/>
    <property type="project" value="UniProtKB-KW"/>
</dbReference>
<dbReference type="InterPro" id="IPR012263">
    <property type="entry name" value="M_m6A_EcoRV"/>
</dbReference>
<dbReference type="EC" id="2.1.1.72" evidence="2"/>
<sequence length="297" mass="34518">MGHYRTPLRYPGGKQRLTPFIFELLQSNDLLGCDYSEPYAGGSGVALELLLNFHVNHIHLNDSSFPIYAFWNSVLNNPEQLCRMIFNASLNIEEWKFRREVVRNPLQYSELEVGFSTFFLNRCNRSGVITGGVIGGLNQTGKWKIDARFSRNELIRRIEIIADRRNDITVTNLDAEEYIINNVSNLPERTFVYCDPPYFEKSSRLYLNSYCKSDHFQISQIIQNKLNKPWIVSYDSAYEILDYYSNRRSFIYDLQYNASRVYKGQEVFIFSDLLTLPSFSKLSYINDALQACLMASS</sequence>
<evidence type="ECO:0000256" key="2">
    <source>
        <dbReference type="ARBA" id="ARBA00011900"/>
    </source>
</evidence>
<dbReference type="Gene3D" id="1.10.1020.10">
    <property type="entry name" value="Adenine-specific Methyltransferase, Domain 2"/>
    <property type="match status" value="1"/>
</dbReference>
<dbReference type="GO" id="GO:0008168">
    <property type="term" value="F:methyltransferase activity"/>
    <property type="evidence" value="ECO:0007669"/>
    <property type="project" value="UniProtKB-KW"/>
</dbReference>
<evidence type="ECO:0000256" key="6">
    <source>
        <dbReference type="ARBA" id="ARBA00047942"/>
    </source>
</evidence>
<dbReference type="InterPro" id="IPR002052">
    <property type="entry name" value="DNA_methylase_N6_adenine_CS"/>
</dbReference>
<dbReference type="PANTHER" id="PTHR30481">
    <property type="entry name" value="DNA ADENINE METHYLASE"/>
    <property type="match status" value="1"/>
</dbReference>
<keyword evidence="8" id="KW-1185">Reference proteome</keyword>
<keyword evidence="3 7" id="KW-0489">Methyltransferase</keyword>
<dbReference type="InterPro" id="IPR012327">
    <property type="entry name" value="MeTrfase_D12"/>
</dbReference>
<comment type="similarity">
    <text evidence="1">Belongs to the N(4)/N(6)-methyltransferase family.</text>
</comment>
<dbReference type="InterPro" id="IPR029063">
    <property type="entry name" value="SAM-dependent_MTases_sf"/>
</dbReference>
<proteinExistence type="inferred from homology"/>
<dbReference type="InterPro" id="IPR023095">
    <property type="entry name" value="Ade_MeTrfase_dom_2"/>
</dbReference>
<evidence type="ECO:0000256" key="1">
    <source>
        <dbReference type="ARBA" id="ARBA00006594"/>
    </source>
</evidence>
<dbReference type="Gene3D" id="3.40.50.150">
    <property type="entry name" value="Vaccinia Virus protein VP39"/>
    <property type="match status" value="1"/>
</dbReference>
<dbReference type="EMBL" id="JANQDO010000008">
    <property type="protein sequence ID" value="MDH6055417.1"/>
    <property type="molecule type" value="Genomic_DNA"/>
</dbReference>
<evidence type="ECO:0000256" key="3">
    <source>
        <dbReference type="ARBA" id="ARBA00022603"/>
    </source>
</evidence>